<accession>A0A9W6ZI01</accession>
<evidence type="ECO:0000313" key="2">
    <source>
        <dbReference type="Proteomes" id="UP001165082"/>
    </source>
</evidence>
<dbReference type="Proteomes" id="UP001165082">
    <property type="component" value="Unassembled WGS sequence"/>
</dbReference>
<organism evidence="1 2">
    <name type="scientific">Triparma retinervis</name>
    <dbReference type="NCBI Taxonomy" id="2557542"/>
    <lineage>
        <taxon>Eukaryota</taxon>
        <taxon>Sar</taxon>
        <taxon>Stramenopiles</taxon>
        <taxon>Ochrophyta</taxon>
        <taxon>Bolidophyceae</taxon>
        <taxon>Parmales</taxon>
        <taxon>Triparmaceae</taxon>
        <taxon>Triparma</taxon>
    </lineage>
</organism>
<gene>
    <name evidence="1" type="ORF">TrRE_jg4899</name>
</gene>
<sequence length="132" mass="14699">VKDEGVVEEVEGLELLRDKDIPCATATGSSKKEGHSFYDMAKAYYGTWAGPRDGRKFGGAGHNGIPTLVLIDSMGEPVTFMARGDVVKGIKMGKVEEVLEYWRTGLEGKKAWDEEMKEKGTVMKNIWRDEKK</sequence>
<dbReference type="EMBL" id="BRXZ01000742">
    <property type="protein sequence ID" value="GMH52561.1"/>
    <property type="molecule type" value="Genomic_DNA"/>
</dbReference>
<evidence type="ECO:0000313" key="1">
    <source>
        <dbReference type="EMBL" id="GMH52561.1"/>
    </source>
</evidence>
<reference evidence="1" key="1">
    <citation type="submission" date="2022-07" db="EMBL/GenBank/DDBJ databases">
        <title>Genome analysis of Parmales, a sister group of diatoms, reveals the evolutionary specialization of diatoms from phago-mixotrophs to photoautotrophs.</title>
        <authorList>
            <person name="Ban H."/>
            <person name="Sato S."/>
            <person name="Yoshikawa S."/>
            <person name="Kazumasa Y."/>
            <person name="Nakamura Y."/>
            <person name="Ichinomiya M."/>
            <person name="Saitoh K."/>
            <person name="Sato N."/>
            <person name="Blanc-Mathieu R."/>
            <person name="Endo H."/>
            <person name="Kuwata A."/>
            <person name="Ogata H."/>
        </authorList>
    </citation>
    <scope>NUCLEOTIDE SEQUENCE</scope>
</reference>
<keyword evidence="2" id="KW-1185">Reference proteome</keyword>
<dbReference type="AlphaFoldDB" id="A0A9W6ZI01"/>
<proteinExistence type="predicted"/>
<dbReference type="OrthoDB" id="189920at2759"/>
<feature type="non-terminal residue" evidence="1">
    <location>
        <position position="1"/>
    </location>
</feature>
<protein>
    <submittedName>
        <fullName evidence="1">Uncharacterized protein</fullName>
    </submittedName>
</protein>
<comment type="caution">
    <text evidence="1">The sequence shown here is derived from an EMBL/GenBank/DDBJ whole genome shotgun (WGS) entry which is preliminary data.</text>
</comment>
<name>A0A9W6ZI01_9STRA</name>